<comment type="caution">
    <text evidence="1">The sequence shown here is derived from an EMBL/GenBank/DDBJ whole genome shotgun (WGS) entry which is preliminary data.</text>
</comment>
<accession>A0A4R8DHD4</accession>
<gene>
    <name evidence="1" type="ORF">EDB95_4674</name>
</gene>
<name>A0A4R8DHD4_9BACT</name>
<dbReference type="Proteomes" id="UP000294498">
    <property type="component" value="Unassembled WGS sequence"/>
</dbReference>
<proteinExistence type="predicted"/>
<sequence>MMYNDDKERLIQWMIAMDLMRKLPRKIFILEPTPFPLTSNRQILRFTGWNSDASKN</sequence>
<evidence type="ECO:0000313" key="1">
    <source>
        <dbReference type="EMBL" id="TDW96838.1"/>
    </source>
</evidence>
<dbReference type="AlphaFoldDB" id="A0A4R8DHD4"/>
<protein>
    <submittedName>
        <fullName evidence="1">Uncharacterized protein</fullName>
    </submittedName>
</protein>
<reference evidence="1 2" key="1">
    <citation type="submission" date="2019-03" db="EMBL/GenBank/DDBJ databases">
        <title>Genomic Encyclopedia of Type Strains, Phase IV (KMG-IV): sequencing the most valuable type-strain genomes for metagenomic binning, comparative biology and taxonomic classification.</title>
        <authorList>
            <person name="Goeker M."/>
        </authorList>
    </citation>
    <scope>NUCLEOTIDE SEQUENCE [LARGE SCALE GENOMIC DNA]</scope>
    <source>
        <strain evidence="1 2">DSM 100059</strain>
    </source>
</reference>
<keyword evidence="2" id="KW-1185">Reference proteome</keyword>
<evidence type="ECO:0000313" key="2">
    <source>
        <dbReference type="Proteomes" id="UP000294498"/>
    </source>
</evidence>
<dbReference type="EMBL" id="SODV01000002">
    <property type="protein sequence ID" value="TDW96838.1"/>
    <property type="molecule type" value="Genomic_DNA"/>
</dbReference>
<organism evidence="1 2">
    <name type="scientific">Dinghuibacter silviterrae</name>
    <dbReference type="NCBI Taxonomy" id="1539049"/>
    <lineage>
        <taxon>Bacteria</taxon>
        <taxon>Pseudomonadati</taxon>
        <taxon>Bacteroidota</taxon>
        <taxon>Chitinophagia</taxon>
        <taxon>Chitinophagales</taxon>
        <taxon>Chitinophagaceae</taxon>
        <taxon>Dinghuibacter</taxon>
    </lineage>
</organism>